<name>A0ABU0ZRK6_9ACTN</name>
<protein>
    <submittedName>
        <fullName evidence="1">Uncharacterized protein</fullName>
    </submittedName>
</protein>
<evidence type="ECO:0000313" key="2">
    <source>
        <dbReference type="Proteomes" id="UP001230908"/>
    </source>
</evidence>
<dbReference type="EMBL" id="JAVHUY010000045">
    <property type="protein sequence ID" value="MDQ7909674.1"/>
    <property type="molecule type" value="Genomic_DNA"/>
</dbReference>
<evidence type="ECO:0000313" key="1">
    <source>
        <dbReference type="EMBL" id="MDQ7909674.1"/>
    </source>
</evidence>
<dbReference type="Proteomes" id="UP001230908">
    <property type="component" value="Unassembled WGS sequence"/>
</dbReference>
<sequence length="66" mass="7164">MGGTSMLYDCPECGLPAEVTTVGNAYGTDGPVEVVRVRCAAAHWFLGPDETLRRLLPDPRPSSRHH</sequence>
<organism evidence="1 2">
    <name type="scientific">Phytohabitans maris</name>
    <dbReference type="NCBI Taxonomy" id="3071409"/>
    <lineage>
        <taxon>Bacteria</taxon>
        <taxon>Bacillati</taxon>
        <taxon>Actinomycetota</taxon>
        <taxon>Actinomycetes</taxon>
        <taxon>Micromonosporales</taxon>
        <taxon>Micromonosporaceae</taxon>
    </lineage>
</organism>
<dbReference type="RefSeq" id="WP_308716934.1">
    <property type="nucleotide sequence ID" value="NZ_JAVHUY010000045.1"/>
</dbReference>
<reference evidence="1 2" key="1">
    <citation type="submission" date="2023-08" db="EMBL/GenBank/DDBJ databases">
        <title>Phytohabitans sansha sp. nov., isolated from marine sediment.</title>
        <authorList>
            <person name="Zhao Y."/>
            <person name="Yi K."/>
        </authorList>
    </citation>
    <scope>NUCLEOTIDE SEQUENCE [LARGE SCALE GENOMIC DNA]</scope>
    <source>
        <strain evidence="1 2">ZYX-F-186</strain>
    </source>
</reference>
<proteinExistence type="predicted"/>
<gene>
    <name evidence="1" type="ORF">RB614_34650</name>
</gene>
<accession>A0ABU0ZRK6</accession>
<keyword evidence="2" id="KW-1185">Reference proteome</keyword>
<comment type="caution">
    <text evidence="1">The sequence shown here is derived from an EMBL/GenBank/DDBJ whole genome shotgun (WGS) entry which is preliminary data.</text>
</comment>